<gene>
    <name evidence="3" type="ORF">TU73_10895</name>
</gene>
<dbReference type="PATRIC" id="fig|75588.4.peg.4582"/>
<comment type="caution">
    <text evidence="3">The sequence shown here is derived from an EMBL/GenBank/DDBJ whole genome shotgun (WGS) entry which is preliminary data.</text>
</comment>
<reference evidence="3 4" key="1">
    <citation type="submission" date="2015-02" db="EMBL/GenBank/DDBJ databases">
        <title>Pseudomonas helleri sp. nov. and Pseudomonas weihenstephanensis sp. nov., isolated from raw cows milk.</title>
        <authorList>
            <person name="von Neubeck M."/>
            <person name="Huptas C."/>
            <person name="Wenning M."/>
            <person name="Scherer S."/>
        </authorList>
    </citation>
    <scope>NUCLEOTIDE SEQUENCE [LARGE SCALE GENOMIC DNA]</scope>
    <source>
        <strain evidence="3 4">DSM 17149</strain>
    </source>
</reference>
<evidence type="ECO:0000313" key="4">
    <source>
        <dbReference type="Proteomes" id="UP000051446"/>
    </source>
</evidence>
<organism evidence="3 4">
    <name type="scientific">Pseudomonas libanensis</name>
    <dbReference type="NCBI Taxonomy" id="75588"/>
    <lineage>
        <taxon>Bacteria</taxon>
        <taxon>Pseudomonadati</taxon>
        <taxon>Pseudomonadota</taxon>
        <taxon>Gammaproteobacteria</taxon>
        <taxon>Pseudomonadales</taxon>
        <taxon>Pseudomonadaceae</taxon>
        <taxon>Pseudomonas</taxon>
    </lineage>
</organism>
<evidence type="ECO:0000313" key="3">
    <source>
        <dbReference type="EMBL" id="KRP46487.1"/>
    </source>
</evidence>
<dbReference type="InterPro" id="IPR046673">
    <property type="entry name" value="ToxA_N"/>
</dbReference>
<sequence>MTQHSLDDDLVWDATQRWQDCHRELRTLMAGIPSVRSSINQLLQEHLQLDGERVGLQFAANEQRGSSRISLTEACLYMQQHPNLDTTQLPPAAVLYLPAQHSLSLYTPSMLLDQLKILDLKQAIDNNWLRYWRTARAPDSPATCLKRAEELYRVHFEASAEHLLAEGKVNSEVLAPLFRLINPTHTTPEPQNVCCEQVLLKPAASSAIALPGAWVLTLDSEQPVRQLLYVPAFAPAWYIFTRREDLERWVLDRQTLLFATASSDPQATIEYRIKNNPLDDGISLWIKQLTEEQYQDAIRPVAGATLDDAFLARLHIDQLDARRQGLSLFAEAPPLPQVDAAQEAQLPQFGQLHNGVDAAQREALVRHQRDALERLFANDSPVGPTGTRWQAFRLKLDELKAQQRAGEAAAQAMLNRRPFDLTTLNTQYSALYQARLQGLRIEAQLQQMLGQISEDELQLIESAVATPLPDVVALAFSIKLPDHANPTVRALNGPLVFLPPQNPQTPDVRDGCHVLYWPGNDGGVQRFASRQALEEQVFSIHPEDDVLALQFITLSADPFDHSLSSQQTAFEEQAARLHQTWSAPEQATRLASELELLREQTVPTLLIPDNTAREVALVQLVEQHNARLLAEQLPSWLRTQTTEDHKTLKVLLNSYIDALGRSQALQQRSLLSRDAFVDQQIQARLRKDFALQKGFTLQLDLPDIVEQKRDIISGSAPGTPIKIIHVPSKKRSKMSLNELALRNIDSDISQRLFHMKVEATADDASELATLRAGITYDYLKSTVSDLDLAKRYETLILETFRGAGNESLHEKQYRRECLIKPLQVMLKAQSLLARMQNHISADERHILDIAIDADTRDAWRVDGKHISLLPAHLSAGGKDTNDESPITLSGITFIEEKISGTTLLYLPDTPDGRCLRGFANLNQARIALFDLCRLDSMVEYVAGRAIKGDVRAHIERIDRAIRQDYDAMIQAGLAWPATTSLAAHLLNAHMGRLIEANRNDARSNDDLAQEKYALKSGELLNGIKIALGFVPFIGTAVSLVDAGISLYQAVEAFRRGQTGHGIDQLASVFECLVFAVLDAVGIAAAPAARGSSARQLTRARQAKPWPRPSFLRSVKSRQATPARHRFAGYEHPEPLQVGSLQPVQVGPYRHTFRHTSGEHFILSEGRYFKVKFDPTAHEMRLSVTGKSYAPVIALDHALQWDTYSALHRGQLTAYSGGTGRGRGRARGAEAPTSSAVARQTPPEVTQVRTQRQHTIDQLSTQTQELAKQALETNTAIENLADQFRAPTTETGITSKHRATHALDVILTSEADRAKELYALSQTASTLPGSTLRQTAIQGQDWSAMVVGNRNAHLALNARRRMIGLREQFVTLKARMAALTPGSTEYLSVDRALKQCRVDMFNDLKKIKSALKDVDIWLKRISAPSRRSEVTNLASSLQETFTPLRVQTSQAELLSELVQGQRQAGNPGWIYQERLLRPAIDKLKRTIATHRDLPEANISHTQRNQVLNNIIETYEQFNRHLTTWSALSPDHFDPSHVSHMLEILPKLIERARRNIKKTYTNPQPQHTKTLFETEDGQTLVGAERPPQQQSPRQFIVTDRDGQPIEVWEQISDSRRYRLNIEQSQPRASSPALPSDLPTIVNEAQARLDAVDALESKVRAYNTMEPINLEHILVNEAEALEFRAHQVQSLAPDHLLIEQLRSRATLLKSAAENLRIERTLASKTPTEGYVDYLIEKNRLEVRKVGIRRELKQKRPDGKTDYLQEYALHDRQQTSDQPLWYAHFHYVEANSAFDTFAKAHVKIPEQRFQGLHWQMAAEGRGVGFADLKIWRGNIEKPFANKHFAAIE</sequence>
<dbReference type="Proteomes" id="UP000051446">
    <property type="component" value="Unassembled WGS sequence"/>
</dbReference>
<proteinExistence type="predicted"/>
<accession>A0A0R2YDZ5</accession>
<feature type="region of interest" description="Disordered" evidence="1">
    <location>
        <begin position="1215"/>
        <end position="1242"/>
    </location>
</feature>
<dbReference type="EMBL" id="JYLH01000005">
    <property type="protein sequence ID" value="KRP46487.1"/>
    <property type="molecule type" value="Genomic_DNA"/>
</dbReference>
<evidence type="ECO:0000256" key="1">
    <source>
        <dbReference type="SAM" id="MobiDB-lite"/>
    </source>
</evidence>
<name>A0A0R2YDZ5_9PSED</name>
<protein>
    <recommendedName>
        <fullName evidence="2">Dermonecrotic toxin N-terminal domain-containing protein</fullName>
    </recommendedName>
</protein>
<feature type="domain" description="Dermonecrotic toxin N-terminal" evidence="2">
    <location>
        <begin position="669"/>
        <end position="943"/>
    </location>
</feature>
<evidence type="ECO:0000259" key="2">
    <source>
        <dbReference type="Pfam" id="PF20178"/>
    </source>
</evidence>
<feature type="compositionally biased region" description="Polar residues" evidence="1">
    <location>
        <begin position="1231"/>
        <end position="1242"/>
    </location>
</feature>
<feature type="domain" description="Dermonecrotic toxin N-terminal" evidence="2">
    <location>
        <begin position="434"/>
        <end position="538"/>
    </location>
</feature>
<dbReference type="Pfam" id="PF20178">
    <property type="entry name" value="ToxA_N"/>
    <property type="match status" value="2"/>
</dbReference>